<protein>
    <submittedName>
        <fullName evidence="1">Uncharacterized protein</fullName>
    </submittedName>
</protein>
<sequence>MAIKDDVRTMVPFFFFRGGYSNIHVKASYDRERSPFPSLSRAGSRAFPRGFQVMDG</sequence>
<evidence type="ECO:0000313" key="2">
    <source>
        <dbReference type="Proteomes" id="UP001049176"/>
    </source>
</evidence>
<evidence type="ECO:0000313" key="1">
    <source>
        <dbReference type="EMBL" id="KAG7091243.1"/>
    </source>
</evidence>
<dbReference type="EMBL" id="CM032186">
    <property type="protein sequence ID" value="KAG7091243.1"/>
    <property type="molecule type" value="Genomic_DNA"/>
</dbReference>
<accession>A0A9P7RYA0</accession>
<dbReference type="Proteomes" id="UP001049176">
    <property type="component" value="Chromosome 6"/>
</dbReference>
<dbReference type="GeneID" id="66079370"/>
<organism evidence="1 2">
    <name type="scientific">Marasmius oreades</name>
    <name type="common">fairy-ring Marasmius</name>
    <dbReference type="NCBI Taxonomy" id="181124"/>
    <lineage>
        <taxon>Eukaryota</taxon>
        <taxon>Fungi</taxon>
        <taxon>Dikarya</taxon>
        <taxon>Basidiomycota</taxon>
        <taxon>Agaricomycotina</taxon>
        <taxon>Agaricomycetes</taxon>
        <taxon>Agaricomycetidae</taxon>
        <taxon>Agaricales</taxon>
        <taxon>Marasmiineae</taxon>
        <taxon>Marasmiaceae</taxon>
        <taxon>Marasmius</taxon>
    </lineage>
</organism>
<dbReference type="RefSeq" id="XP_043007713.1">
    <property type="nucleotide sequence ID" value="XM_043155248.1"/>
</dbReference>
<reference evidence="1" key="1">
    <citation type="journal article" date="2021" name="Genome Biol. Evol.">
        <title>The assembled and annotated genome of the fairy-ring fungus Marasmius oreades.</title>
        <authorList>
            <person name="Hiltunen M."/>
            <person name="Ament-Velasquez S.L."/>
            <person name="Johannesson H."/>
        </authorList>
    </citation>
    <scope>NUCLEOTIDE SEQUENCE</scope>
    <source>
        <strain evidence="1">03SP1</strain>
    </source>
</reference>
<dbReference type="AlphaFoldDB" id="A0A9P7RYA0"/>
<gene>
    <name evidence="1" type="ORF">E1B28_010294</name>
</gene>
<comment type="caution">
    <text evidence="1">The sequence shown here is derived from an EMBL/GenBank/DDBJ whole genome shotgun (WGS) entry which is preliminary data.</text>
</comment>
<keyword evidence="2" id="KW-1185">Reference proteome</keyword>
<name>A0A9P7RYA0_9AGAR</name>
<proteinExistence type="predicted"/>
<dbReference type="KEGG" id="more:E1B28_010294"/>